<name>A0AAD9YX94_COLKA</name>
<protein>
    <submittedName>
        <fullName evidence="2">Uncharacterized protein</fullName>
    </submittedName>
</protein>
<gene>
    <name evidence="2" type="ORF">CKAH01_02900</name>
</gene>
<evidence type="ECO:0000313" key="3">
    <source>
        <dbReference type="Proteomes" id="UP001281614"/>
    </source>
</evidence>
<evidence type="ECO:0000313" key="2">
    <source>
        <dbReference type="EMBL" id="KAK2779552.1"/>
    </source>
</evidence>
<comment type="caution">
    <text evidence="2">The sequence shown here is derived from an EMBL/GenBank/DDBJ whole genome shotgun (WGS) entry which is preliminary data.</text>
</comment>
<dbReference type="Proteomes" id="UP001281614">
    <property type="component" value="Unassembled WGS sequence"/>
</dbReference>
<dbReference type="EMBL" id="VYYT01000002">
    <property type="protein sequence ID" value="KAK2779552.1"/>
    <property type="molecule type" value="Genomic_DNA"/>
</dbReference>
<accession>A0AAD9YX94</accession>
<keyword evidence="3" id="KW-1185">Reference proteome</keyword>
<dbReference type="AlphaFoldDB" id="A0AAD9YX94"/>
<evidence type="ECO:0000256" key="1">
    <source>
        <dbReference type="SAM" id="MobiDB-lite"/>
    </source>
</evidence>
<sequence length="113" mass="12280">MRCPQSEPSPSHKDRPISVREFVQPRVRITARFAFPRHATLGVRQLCQQSSAPFETGDHLGGALRSVSDGREPLQRGIYPPEHGLVEHGIPSVIAVIVIVVVNTRPGAGLASQ</sequence>
<organism evidence="2 3">
    <name type="scientific">Colletotrichum kahawae</name>
    <name type="common">Coffee berry disease fungus</name>
    <dbReference type="NCBI Taxonomy" id="34407"/>
    <lineage>
        <taxon>Eukaryota</taxon>
        <taxon>Fungi</taxon>
        <taxon>Dikarya</taxon>
        <taxon>Ascomycota</taxon>
        <taxon>Pezizomycotina</taxon>
        <taxon>Sordariomycetes</taxon>
        <taxon>Hypocreomycetidae</taxon>
        <taxon>Glomerellales</taxon>
        <taxon>Glomerellaceae</taxon>
        <taxon>Colletotrichum</taxon>
        <taxon>Colletotrichum gloeosporioides species complex</taxon>
    </lineage>
</organism>
<reference evidence="2" key="1">
    <citation type="submission" date="2023-02" db="EMBL/GenBank/DDBJ databases">
        <title>Colletotrichum kahawae CIFC_Que2 genome sequencing and assembly.</title>
        <authorList>
            <person name="Baroncelli R."/>
        </authorList>
    </citation>
    <scope>NUCLEOTIDE SEQUENCE</scope>
    <source>
        <strain evidence="2">CIFC_Que2</strain>
    </source>
</reference>
<proteinExistence type="predicted"/>
<feature type="region of interest" description="Disordered" evidence="1">
    <location>
        <begin position="57"/>
        <end position="78"/>
    </location>
</feature>